<gene>
    <name evidence="1" type="ORF">PXEA_LOCUS36999</name>
</gene>
<reference evidence="1" key="1">
    <citation type="submission" date="2018-11" db="EMBL/GenBank/DDBJ databases">
        <authorList>
            <consortium name="Pathogen Informatics"/>
        </authorList>
    </citation>
    <scope>NUCLEOTIDE SEQUENCE</scope>
</reference>
<dbReference type="OrthoDB" id="10264062at2759"/>
<dbReference type="Proteomes" id="UP000784294">
    <property type="component" value="Unassembled WGS sequence"/>
</dbReference>
<proteinExistence type="predicted"/>
<name>A0A448XS62_9PLAT</name>
<keyword evidence="2" id="KW-1185">Reference proteome</keyword>
<accession>A0A448XS62</accession>
<comment type="caution">
    <text evidence="1">The sequence shown here is derived from an EMBL/GenBank/DDBJ whole genome shotgun (WGS) entry which is preliminary data.</text>
</comment>
<dbReference type="EMBL" id="CAAALY010282633">
    <property type="protein sequence ID" value="VEL43559.1"/>
    <property type="molecule type" value="Genomic_DNA"/>
</dbReference>
<organism evidence="1 2">
    <name type="scientific">Protopolystoma xenopodis</name>
    <dbReference type="NCBI Taxonomy" id="117903"/>
    <lineage>
        <taxon>Eukaryota</taxon>
        <taxon>Metazoa</taxon>
        <taxon>Spiralia</taxon>
        <taxon>Lophotrochozoa</taxon>
        <taxon>Platyhelminthes</taxon>
        <taxon>Monogenea</taxon>
        <taxon>Polyopisthocotylea</taxon>
        <taxon>Polystomatidea</taxon>
        <taxon>Polystomatidae</taxon>
        <taxon>Protopolystoma</taxon>
    </lineage>
</organism>
<dbReference type="AlphaFoldDB" id="A0A448XS62"/>
<sequence>MSAGGNGSLSNTVGALMILRRASVEACLQYGLKRRALGLFRESSTLALVHRISKTCSAASQTVGRLGFYEAALEGHPTVQGANGHVFGCSAAPSLGMTASSMSSPPASVPTSPPCPISGPVASISEIGVGLTSFFTSSQTSLLPSGGTGKSGTFGALFPEASRWAAFLAYPFFICE</sequence>
<evidence type="ECO:0000313" key="2">
    <source>
        <dbReference type="Proteomes" id="UP000784294"/>
    </source>
</evidence>
<evidence type="ECO:0000313" key="1">
    <source>
        <dbReference type="EMBL" id="VEL43559.1"/>
    </source>
</evidence>
<protein>
    <submittedName>
        <fullName evidence="1">Uncharacterized protein</fullName>
    </submittedName>
</protein>